<dbReference type="EMBL" id="DS499594">
    <property type="protein sequence ID" value="EDP55672.1"/>
    <property type="molecule type" value="Genomic_DNA"/>
</dbReference>
<feature type="region of interest" description="Disordered" evidence="1">
    <location>
        <begin position="64"/>
        <end position="84"/>
    </location>
</feature>
<dbReference type="AlphaFoldDB" id="B0XMY0"/>
<protein>
    <submittedName>
        <fullName evidence="2">Uncharacterized protein</fullName>
    </submittedName>
</protein>
<organism evidence="2 3">
    <name type="scientific">Aspergillus fumigatus (strain CBS 144.89 / FGSC A1163 / CEA10)</name>
    <name type="common">Neosartorya fumigata</name>
    <dbReference type="NCBI Taxonomy" id="451804"/>
    <lineage>
        <taxon>Eukaryota</taxon>
        <taxon>Fungi</taxon>
        <taxon>Dikarya</taxon>
        <taxon>Ascomycota</taxon>
        <taxon>Pezizomycotina</taxon>
        <taxon>Eurotiomycetes</taxon>
        <taxon>Eurotiomycetidae</taxon>
        <taxon>Eurotiales</taxon>
        <taxon>Aspergillaceae</taxon>
        <taxon>Aspergillus</taxon>
        <taxon>Aspergillus subgen. Fumigati</taxon>
    </lineage>
</organism>
<dbReference type="VEuPathDB" id="FungiDB:AFUB_003690"/>
<dbReference type="Proteomes" id="UP000001699">
    <property type="component" value="Unassembled WGS sequence"/>
</dbReference>
<reference evidence="2 3" key="1">
    <citation type="journal article" date="2008" name="PLoS Genet.">
        <title>Genomic islands in the pathogenic filamentous fungus Aspergillus fumigatus.</title>
        <authorList>
            <person name="Fedorova N.D."/>
            <person name="Khaldi N."/>
            <person name="Joardar V.S."/>
            <person name="Maiti R."/>
            <person name="Amedeo P."/>
            <person name="Anderson M.J."/>
            <person name="Crabtree J."/>
            <person name="Silva J.C."/>
            <person name="Badger J.H."/>
            <person name="Albarraq A."/>
            <person name="Angiuoli S."/>
            <person name="Bussey H."/>
            <person name="Bowyer P."/>
            <person name="Cotty P.J."/>
            <person name="Dyer P.S."/>
            <person name="Egan A."/>
            <person name="Galens K."/>
            <person name="Fraser-Liggett C.M."/>
            <person name="Haas B.J."/>
            <person name="Inman J.M."/>
            <person name="Kent R."/>
            <person name="Lemieux S."/>
            <person name="Malavazi I."/>
            <person name="Orvis J."/>
            <person name="Roemer T."/>
            <person name="Ronning C.M."/>
            <person name="Sundaram J.P."/>
            <person name="Sutton G."/>
            <person name="Turner G."/>
            <person name="Venter J.C."/>
            <person name="White O.R."/>
            <person name="Whitty B.R."/>
            <person name="Youngman P."/>
            <person name="Wolfe K.H."/>
            <person name="Goldman G.H."/>
            <person name="Wortman J.R."/>
            <person name="Jiang B."/>
            <person name="Denning D.W."/>
            <person name="Nierman W.C."/>
        </authorList>
    </citation>
    <scope>NUCLEOTIDE SEQUENCE [LARGE SCALE GENOMIC DNA]</scope>
    <source>
        <strain evidence="3">CBS 144.89 / FGSC A1163 / CEA10</strain>
    </source>
</reference>
<dbReference type="HOGENOM" id="CLU_1815357_0_0_1"/>
<evidence type="ECO:0000313" key="2">
    <source>
        <dbReference type="EMBL" id="EDP55672.1"/>
    </source>
</evidence>
<name>B0XMY0_ASPFC</name>
<keyword evidence="3" id="KW-1185">Reference proteome</keyword>
<sequence length="142" mass="16163">MRWKYVEFAPKLGDCHPLHDHDLLNDISMAFACRVWRHMHMARHSRLCVERRVIDMASAEGLESARNAPSRREGVSGGGSGAVHYTDSIGEQESEFDRRHAGMANSWIVGEIYQVTMAGWYVSVQMVTKIDRLIPEKYSNAK</sequence>
<proteinExistence type="predicted"/>
<gene>
    <name evidence="2" type="ORF">AFUB_003690</name>
</gene>
<evidence type="ECO:0000313" key="3">
    <source>
        <dbReference type="Proteomes" id="UP000001699"/>
    </source>
</evidence>
<evidence type="ECO:0000256" key="1">
    <source>
        <dbReference type="SAM" id="MobiDB-lite"/>
    </source>
</evidence>
<accession>B0XMY0</accession>